<evidence type="ECO:0000256" key="8">
    <source>
        <dbReference type="ARBA" id="ARBA00023242"/>
    </source>
</evidence>
<evidence type="ECO:0000313" key="13">
    <source>
        <dbReference type="Proteomes" id="UP001153076"/>
    </source>
</evidence>
<organism evidence="12 13">
    <name type="scientific">Carnegiea gigantea</name>
    <dbReference type="NCBI Taxonomy" id="171969"/>
    <lineage>
        <taxon>Eukaryota</taxon>
        <taxon>Viridiplantae</taxon>
        <taxon>Streptophyta</taxon>
        <taxon>Embryophyta</taxon>
        <taxon>Tracheophyta</taxon>
        <taxon>Spermatophyta</taxon>
        <taxon>Magnoliopsida</taxon>
        <taxon>eudicotyledons</taxon>
        <taxon>Gunneridae</taxon>
        <taxon>Pentapetalae</taxon>
        <taxon>Caryophyllales</taxon>
        <taxon>Cactineae</taxon>
        <taxon>Cactaceae</taxon>
        <taxon>Cactoideae</taxon>
        <taxon>Echinocereeae</taxon>
        <taxon>Carnegiea</taxon>
    </lineage>
</organism>
<feature type="compositionally biased region" description="Low complexity" evidence="10">
    <location>
        <begin position="364"/>
        <end position="375"/>
    </location>
</feature>
<evidence type="ECO:0000259" key="11">
    <source>
        <dbReference type="PROSITE" id="PS51141"/>
    </source>
</evidence>
<dbReference type="PROSITE" id="PS51141">
    <property type="entry name" value="ZF_SBP"/>
    <property type="match status" value="1"/>
</dbReference>
<evidence type="ECO:0000256" key="4">
    <source>
        <dbReference type="ARBA" id="ARBA00022833"/>
    </source>
</evidence>
<accession>A0A9Q1QS08</accession>
<dbReference type="InterPro" id="IPR004333">
    <property type="entry name" value="SBP_dom"/>
</dbReference>
<comment type="caution">
    <text evidence="12">The sequence shown here is derived from an EMBL/GenBank/DDBJ whole genome shotgun (WGS) entry which is preliminary data.</text>
</comment>
<dbReference type="GO" id="GO:0008270">
    <property type="term" value="F:zinc ion binding"/>
    <property type="evidence" value="ECO:0007669"/>
    <property type="project" value="UniProtKB-KW"/>
</dbReference>
<dbReference type="OrthoDB" id="514967at2759"/>
<feature type="region of interest" description="Disordered" evidence="10">
    <location>
        <begin position="242"/>
        <end position="273"/>
    </location>
</feature>
<sequence>MGYNIKTTFCDLVELEKGGVATISAIFGSETFEHRIAEGERIVDLKIGSLGDFGIILANISKDQRGSHMEQFLPTAGSSKRARTPGNGGQVVSCLVDGCKSDLSKCRDYHRRHKVCEMHSKTPNVTIGGHEQRFCQQCSRFHALTEFDEGKRSCRKRLEGHNRRRRKPQPETLPVNHGNFLSASPGGNFFPFSNQPIIPSSSVVSTIWSPAVKAESNSTLFNSSSVSCSYSHLSRGRQFPFLQGPDSPLTASSSAGQTLHHNPRPLSGNVNSSNTQKMLCNDLNQVISSDCALSLLSPSPADTPEMGLGLMNPARSTITGLQYDSNVEYFPGPHSHGLGGQPGGSAFMSNMRSSNSLFQDVFQSGTSSGSSASGGHQTLSFSWE</sequence>
<gene>
    <name evidence="12" type="ORF">Cgig2_018135</name>
</gene>
<evidence type="ECO:0000256" key="2">
    <source>
        <dbReference type="ARBA" id="ARBA00022723"/>
    </source>
</evidence>
<dbReference type="GO" id="GO:0003677">
    <property type="term" value="F:DNA binding"/>
    <property type="evidence" value="ECO:0007669"/>
    <property type="project" value="UniProtKB-KW"/>
</dbReference>
<evidence type="ECO:0000256" key="3">
    <source>
        <dbReference type="ARBA" id="ARBA00022771"/>
    </source>
</evidence>
<evidence type="ECO:0000256" key="5">
    <source>
        <dbReference type="ARBA" id="ARBA00023015"/>
    </source>
</evidence>
<keyword evidence="5" id="KW-0805">Transcription regulation</keyword>
<dbReference type="GO" id="GO:0005634">
    <property type="term" value="C:nucleus"/>
    <property type="evidence" value="ECO:0007669"/>
    <property type="project" value="UniProtKB-SubCell"/>
</dbReference>
<keyword evidence="6" id="KW-0238">DNA-binding</keyword>
<keyword evidence="8" id="KW-0539">Nucleus</keyword>
<protein>
    <recommendedName>
        <fullName evidence="11">SBP-type domain-containing protein</fullName>
    </recommendedName>
</protein>
<feature type="region of interest" description="Disordered" evidence="10">
    <location>
        <begin position="362"/>
        <end position="384"/>
    </location>
</feature>
<reference evidence="12" key="1">
    <citation type="submission" date="2022-04" db="EMBL/GenBank/DDBJ databases">
        <title>Carnegiea gigantea Genome sequencing and assembly v2.</title>
        <authorList>
            <person name="Copetti D."/>
            <person name="Sanderson M.J."/>
            <person name="Burquez A."/>
            <person name="Wojciechowski M.F."/>
        </authorList>
    </citation>
    <scope>NUCLEOTIDE SEQUENCE</scope>
    <source>
        <strain evidence="12">SGP5-SGP5p</strain>
        <tissue evidence="12">Aerial part</tissue>
    </source>
</reference>
<dbReference type="Pfam" id="PF03110">
    <property type="entry name" value="SBP"/>
    <property type="match status" value="1"/>
</dbReference>
<dbReference type="InterPro" id="IPR044817">
    <property type="entry name" value="SBP-like"/>
</dbReference>
<dbReference type="SUPFAM" id="SSF103612">
    <property type="entry name" value="SBT domain"/>
    <property type="match status" value="1"/>
</dbReference>
<dbReference type="InterPro" id="IPR036893">
    <property type="entry name" value="SBP_sf"/>
</dbReference>
<evidence type="ECO:0000256" key="6">
    <source>
        <dbReference type="ARBA" id="ARBA00023125"/>
    </source>
</evidence>
<dbReference type="PANTHER" id="PTHR31251">
    <property type="entry name" value="SQUAMOSA PROMOTER-BINDING-LIKE PROTEIN 4"/>
    <property type="match status" value="1"/>
</dbReference>
<name>A0A9Q1QS08_9CARY</name>
<proteinExistence type="predicted"/>
<keyword evidence="7" id="KW-0804">Transcription</keyword>
<evidence type="ECO:0000256" key="7">
    <source>
        <dbReference type="ARBA" id="ARBA00023163"/>
    </source>
</evidence>
<keyword evidence="13" id="KW-1185">Reference proteome</keyword>
<feature type="compositionally biased region" description="Polar residues" evidence="10">
    <location>
        <begin position="249"/>
        <end position="260"/>
    </location>
</feature>
<keyword evidence="2" id="KW-0479">Metal-binding</keyword>
<keyword evidence="4" id="KW-0862">Zinc</keyword>
<dbReference type="Gene3D" id="4.10.1100.10">
    <property type="entry name" value="Transcription factor, SBP-box domain"/>
    <property type="match status" value="1"/>
</dbReference>
<evidence type="ECO:0000256" key="9">
    <source>
        <dbReference type="PROSITE-ProRule" id="PRU00470"/>
    </source>
</evidence>
<comment type="subcellular location">
    <subcellularLocation>
        <location evidence="1">Nucleus</location>
    </subcellularLocation>
</comment>
<evidence type="ECO:0000313" key="12">
    <source>
        <dbReference type="EMBL" id="KAJ8451501.1"/>
    </source>
</evidence>
<evidence type="ECO:0000256" key="1">
    <source>
        <dbReference type="ARBA" id="ARBA00004123"/>
    </source>
</evidence>
<dbReference type="PANTHER" id="PTHR31251:SF208">
    <property type="entry name" value="SQUAMOSA PROMOTER-BINDING-LIKE PROTEIN 18"/>
    <property type="match status" value="1"/>
</dbReference>
<dbReference type="AlphaFoldDB" id="A0A9Q1QS08"/>
<keyword evidence="3 9" id="KW-0863">Zinc-finger</keyword>
<feature type="domain" description="SBP-type" evidence="11">
    <location>
        <begin position="91"/>
        <end position="168"/>
    </location>
</feature>
<dbReference type="FunFam" id="4.10.1100.10:FF:000001">
    <property type="entry name" value="Squamosa promoter-binding-like protein 14"/>
    <property type="match status" value="1"/>
</dbReference>
<dbReference type="Proteomes" id="UP001153076">
    <property type="component" value="Unassembled WGS sequence"/>
</dbReference>
<dbReference type="EMBL" id="JAKOGI010000008">
    <property type="protein sequence ID" value="KAJ8451501.1"/>
    <property type="molecule type" value="Genomic_DNA"/>
</dbReference>
<evidence type="ECO:0000256" key="10">
    <source>
        <dbReference type="SAM" id="MobiDB-lite"/>
    </source>
</evidence>